<dbReference type="Proteomes" id="UP000225448">
    <property type="component" value="Segment"/>
</dbReference>
<protein>
    <submittedName>
        <fullName evidence="1">Uncharacterized protein</fullName>
    </submittedName>
</protein>
<evidence type="ECO:0000313" key="1">
    <source>
        <dbReference type="EMBL" id="ARV76877.1"/>
    </source>
</evidence>
<proteinExistence type="predicted"/>
<reference evidence="1 2" key="1">
    <citation type="submission" date="2017-05" db="EMBL/GenBank/DDBJ databases">
        <authorList>
            <person name="Song R."/>
            <person name="Chenine A.L."/>
            <person name="Ruprecht R.M."/>
        </authorList>
    </citation>
    <scope>NUCLEOTIDE SEQUENCE [LARGE SCALE GENOMIC DNA]</scope>
</reference>
<organism evidence="1 2">
    <name type="scientific">Pseudomonas phage Phabio</name>
    <dbReference type="NCBI Taxonomy" id="2006668"/>
    <lineage>
        <taxon>Viruses</taxon>
        <taxon>Duplodnaviria</taxon>
        <taxon>Heunggongvirae</taxon>
        <taxon>Uroviricota</taxon>
        <taxon>Caudoviricetes</taxon>
        <taxon>Chimalliviridae</taxon>
        <taxon>Phabiovirus</taxon>
        <taxon>Phabiovirus phabio</taxon>
    </lineage>
</organism>
<sequence>MDSIKDLLSDPMKGTKQANGVLCYLFREVLLWRKVNQFSWNRMSRNYFAKPHNQINPDKGNLHKVLKADDMRWEGFKKAVDFLSPVKTTMEVKLTWVDYSESTYVVNVDPLDDDSNPVANDLPWRDCELFEGRDKASTLMAHLFRHIVAVEGAKQKDIKLWWAKLFDDYTKNPVNVVGLPQKEINTNANNLKRQLLDPNLSWNNFRRGLYLLHPRSEEYTLKMKWTEDPTLARSLPDSVHSATITDPYFVE</sequence>
<keyword evidence="2" id="KW-1185">Reference proteome</keyword>
<dbReference type="EMBL" id="MF042360">
    <property type="protein sequence ID" value="ARV76877.1"/>
    <property type="molecule type" value="Genomic_DNA"/>
</dbReference>
<accession>A0A1Y0T206</accession>
<name>A0A1Y0T206_9CAUD</name>
<evidence type="ECO:0000313" key="2">
    <source>
        <dbReference type="Proteomes" id="UP000225448"/>
    </source>
</evidence>
<gene>
    <name evidence="1" type="ORF">PHABIO_246</name>
</gene>